<comment type="caution">
    <text evidence="2">The sequence shown here is derived from an EMBL/GenBank/DDBJ whole genome shotgun (WGS) entry which is preliminary data.</text>
</comment>
<keyword evidence="1" id="KW-0812">Transmembrane</keyword>
<proteinExistence type="predicted"/>
<evidence type="ECO:0000313" key="2">
    <source>
        <dbReference type="EMBL" id="KAK7598040.1"/>
    </source>
</evidence>
<evidence type="ECO:0000313" key="3">
    <source>
        <dbReference type="Proteomes" id="UP001367676"/>
    </source>
</evidence>
<dbReference type="AlphaFoldDB" id="A0AAN9Y6H1"/>
<protein>
    <submittedName>
        <fullName evidence="2">Uncharacterized protein</fullName>
    </submittedName>
</protein>
<keyword evidence="3" id="KW-1185">Reference proteome</keyword>
<dbReference type="EMBL" id="JBBCAQ010000014">
    <property type="protein sequence ID" value="KAK7598040.1"/>
    <property type="molecule type" value="Genomic_DNA"/>
</dbReference>
<feature type="transmembrane region" description="Helical" evidence="1">
    <location>
        <begin position="12"/>
        <end position="40"/>
    </location>
</feature>
<reference evidence="2 3" key="1">
    <citation type="submission" date="2024-03" db="EMBL/GenBank/DDBJ databases">
        <title>Adaptation during the transition from Ophiocordyceps entomopathogen to insect associate is accompanied by gene loss and intensified selection.</title>
        <authorList>
            <person name="Ward C.M."/>
            <person name="Onetto C.A."/>
            <person name="Borneman A.R."/>
        </authorList>
    </citation>
    <scope>NUCLEOTIDE SEQUENCE [LARGE SCALE GENOMIC DNA]</scope>
    <source>
        <strain evidence="2">AWRI1</strain>
        <tissue evidence="2">Single Adult Female</tissue>
    </source>
</reference>
<gene>
    <name evidence="2" type="ORF">V9T40_006275</name>
</gene>
<keyword evidence="1" id="KW-0472">Membrane</keyword>
<accession>A0AAN9Y6H1</accession>
<sequence>MRKFHQCKMKLETIFLGAGIGAVLLSVLWAIALLFCFISLRTKYNMGPIAISIAILITLVLLSVPRKSDILPSITAEKVRNTSIYWQEKAVGWIPAVSIFGWMSHFSSSCFNVHSGEGATGTQFENI</sequence>
<name>A0AAN9Y6H1_9HEMI</name>
<keyword evidence="1" id="KW-1133">Transmembrane helix</keyword>
<dbReference type="Proteomes" id="UP001367676">
    <property type="component" value="Unassembled WGS sequence"/>
</dbReference>
<evidence type="ECO:0000256" key="1">
    <source>
        <dbReference type="SAM" id="Phobius"/>
    </source>
</evidence>
<feature type="transmembrane region" description="Helical" evidence="1">
    <location>
        <begin position="46"/>
        <end position="64"/>
    </location>
</feature>
<organism evidence="2 3">
    <name type="scientific">Parthenolecanium corni</name>
    <dbReference type="NCBI Taxonomy" id="536013"/>
    <lineage>
        <taxon>Eukaryota</taxon>
        <taxon>Metazoa</taxon>
        <taxon>Ecdysozoa</taxon>
        <taxon>Arthropoda</taxon>
        <taxon>Hexapoda</taxon>
        <taxon>Insecta</taxon>
        <taxon>Pterygota</taxon>
        <taxon>Neoptera</taxon>
        <taxon>Paraneoptera</taxon>
        <taxon>Hemiptera</taxon>
        <taxon>Sternorrhyncha</taxon>
        <taxon>Coccoidea</taxon>
        <taxon>Coccidae</taxon>
        <taxon>Parthenolecanium</taxon>
    </lineage>
</organism>